<organism evidence="6 7">
    <name type="scientific">Candidatus Lachnoclostridium pullistercoris</name>
    <dbReference type="NCBI Taxonomy" id="2838632"/>
    <lineage>
        <taxon>Bacteria</taxon>
        <taxon>Bacillati</taxon>
        <taxon>Bacillota</taxon>
        <taxon>Clostridia</taxon>
        <taxon>Lachnospirales</taxon>
        <taxon>Lachnospiraceae</taxon>
    </lineage>
</organism>
<dbReference type="InterPro" id="IPR003593">
    <property type="entry name" value="AAA+_ATPase"/>
</dbReference>
<dbReference type="PROSITE" id="PS50893">
    <property type="entry name" value="ABC_TRANSPORTER_2"/>
    <property type="match status" value="1"/>
</dbReference>
<evidence type="ECO:0000259" key="5">
    <source>
        <dbReference type="PROSITE" id="PS50893"/>
    </source>
</evidence>
<comment type="similarity">
    <text evidence="1">Belongs to the ABC transporter superfamily.</text>
</comment>
<proteinExistence type="inferred from homology"/>
<dbReference type="Pfam" id="PF00005">
    <property type="entry name" value="ABC_tran"/>
    <property type="match status" value="1"/>
</dbReference>
<reference evidence="6" key="2">
    <citation type="submission" date="2021-04" db="EMBL/GenBank/DDBJ databases">
        <authorList>
            <person name="Gilroy R."/>
        </authorList>
    </citation>
    <scope>NUCLEOTIDE SEQUENCE</scope>
    <source>
        <strain evidence="6">CHK183-5548</strain>
    </source>
</reference>
<feature type="domain" description="ABC transporter" evidence="5">
    <location>
        <begin position="3"/>
        <end position="205"/>
    </location>
</feature>
<name>A0A9D2PGE9_9FIRM</name>
<dbReference type="InterPro" id="IPR050319">
    <property type="entry name" value="ABC_transp_ATP-bind"/>
</dbReference>
<dbReference type="GO" id="GO:0055085">
    <property type="term" value="P:transmembrane transport"/>
    <property type="evidence" value="ECO:0007669"/>
    <property type="project" value="UniProtKB-ARBA"/>
</dbReference>
<dbReference type="EMBL" id="DWWL01000078">
    <property type="protein sequence ID" value="HJC48759.1"/>
    <property type="molecule type" value="Genomic_DNA"/>
</dbReference>
<dbReference type="GO" id="GO:0016887">
    <property type="term" value="F:ATP hydrolysis activity"/>
    <property type="evidence" value="ECO:0007669"/>
    <property type="project" value="InterPro"/>
</dbReference>
<evidence type="ECO:0000256" key="4">
    <source>
        <dbReference type="ARBA" id="ARBA00022840"/>
    </source>
</evidence>
<accession>A0A9D2PGE9</accession>
<evidence type="ECO:0000313" key="6">
    <source>
        <dbReference type="EMBL" id="HJC48759.1"/>
    </source>
</evidence>
<evidence type="ECO:0000313" key="7">
    <source>
        <dbReference type="Proteomes" id="UP000823883"/>
    </source>
</evidence>
<comment type="caution">
    <text evidence="6">The sequence shown here is derived from an EMBL/GenBank/DDBJ whole genome shotgun (WGS) entry which is preliminary data.</text>
</comment>
<dbReference type="SMART" id="SM00382">
    <property type="entry name" value="AAA"/>
    <property type="match status" value="1"/>
</dbReference>
<dbReference type="SUPFAM" id="SSF52540">
    <property type="entry name" value="P-loop containing nucleoside triphosphate hydrolases"/>
    <property type="match status" value="1"/>
</dbReference>
<gene>
    <name evidence="6" type="ORF">IAA04_11995</name>
</gene>
<dbReference type="InterPro" id="IPR027417">
    <property type="entry name" value="P-loop_NTPase"/>
</dbReference>
<keyword evidence="2" id="KW-0813">Transport</keyword>
<evidence type="ECO:0000256" key="3">
    <source>
        <dbReference type="ARBA" id="ARBA00022741"/>
    </source>
</evidence>
<keyword evidence="4 6" id="KW-0067">ATP-binding</keyword>
<evidence type="ECO:0000256" key="1">
    <source>
        <dbReference type="ARBA" id="ARBA00005417"/>
    </source>
</evidence>
<dbReference type="Proteomes" id="UP000823883">
    <property type="component" value="Unassembled WGS sequence"/>
</dbReference>
<evidence type="ECO:0000256" key="2">
    <source>
        <dbReference type="ARBA" id="ARBA00022448"/>
    </source>
</evidence>
<keyword evidence="3" id="KW-0547">Nucleotide-binding</keyword>
<dbReference type="GO" id="GO:0005524">
    <property type="term" value="F:ATP binding"/>
    <property type="evidence" value="ECO:0007669"/>
    <property type="project" value="UniProtKB-KW"/>
</dbReference>
<protein>
    <submittedName>
        <fullName evidence="6">ATP-binding cassette domain-containing protein</fullName>
    </submittedName>
</protein>
<dbReference type="PANTHER" id="PTHR43776">
    <property type="entry name" value="TRANSPORT ATP-BINDING PROTEIN"/>
    <property type="match status" value="1"/>
</dbReference>
<dbReference type="PROSITE" id="PS00211">
    <property type="entry name" value="ABC_TRANSPORTER_1"/>
    <property type="match status" value="1"/>
</dbReference>
<dbReference type="InterPro" id="IPR003439">
    <property type="entry name" value="ABC_transporter-like_ATP-bd"/>
</dbReference>
<dbReference type="AlphaFoldDB" id="A0A9D2PGE9"/>
<dbReference type="InterPro" id="IPR017871">
    <property type="entry name" value="ABC_transporter-like_CS"/>
</dbReference>
<sequence length="205" mass="23251">MILEAKNISFCYDNGNRQILNQACLKISSGERVGLSAPSGFGKTTFCKILAGYEKPDGGEVLLDNRPLADYGPYCPVQMVWQHPELSVNPRRKMKTVLAEGDRIPERIKRGLGIEKDWENRYPGELSGGELQRFCIARALGERTRFLLADEISTMLDLITQSQIWNFLLEETKKREIGMLVVSHEESLLKQVCTRVEYLERIDGA</sequence>
<dbReference type="Gene3D" id="3.40.50.300">
    <property type="entry name" value="P-loop containing nucleotide triphosphate hydrolases"/>
    <property type="match status" value="1"/>
</dbReference>
<reference evidence="6" key="1">
    <citation type="journal article" date="2021" name="PeerJ">
        <title>Extensive microbial diversity within the chicken gut microbiome revealed by metagenomics and culture.</title>
        <authorList>
            <person name="Gilroy R."/>
            <person name="Ravi A."/>
            <person name="Getino M."/>
            <person name="Pursley I."/>
            <person name="Horton D.L."/>
            <person name="Alikhan N.F."/>
            <person name="Baker D."/>
            <person name="Gharbi K."/>
            <person name="Hall N."/>
            <person name="Watson M."/>
            <person name="Adriaenssens E.M."/>
            <person name="Foster-Nyarko E."/>
            <person name="Jarju S."/>
            <person name="Secka A."/>
            <person name="Antonio M."/>
            <person name="Oren A."/>
            <person name="Chaudhuri R.R."/>
            <person name="La Ragione R."/>
            <person name="Hildebrand F."/>
            <person name="Pallen M.J."/>
        </authorList>
    </citation>
    <scope>NUCLEOTIDE SEQUENCE</scope>
    <source>
        <strain evidence="6">CHK183-5548</strain>
    </source>
</reference>
<dbReference type="PANTHER" id="PTHR43776:SF7">
    <property type="entry name" value="D,D-DIPEPTIDE TRANSPORT ATP-BINDING PROTEIN DDPF-RELATED"/>
    <property type="match status" value="1"/>
</dbReference>